<keyword evidence="2" id="KW-0378">Hydrolase</keyword>
<dbReference type="EMBL" id="JAJEPX010000011">
    <property type="protein sequence ID" value="MCC2176540.1"/>
    <property type="molecule type" value="Genomic_DNA"/>
</dbReference>
<accession>A0AAW4VUN7</accession>
<dbReference type="AlphaFoldDB" id="A0AAW4VUN7"/>
<dbReference type="Proteomes" id="UP001298753">
    <property type="component" value="Unassembled WGS sequence"/>
</dbReference>
<keyword evidence="3" id="KW-1185">Reference proteome</keyword>
<dbReference type="GO" id="GO:0016798">
    <property type="term" value="F:hydrolase activity, acting on glycosyl bonds"/>
    <property type="evidence" value="ECO:0007669"/>
    <property type="project" value="UniProtKB-KW"/>
</dbReference>
<proteinExistence type="predicted"/>
<dbReference type="GeneID" id="98659379"/>
<organism evidence="2 3">
    <name type="scientific">Agathobaculum butyriciproducens</name>
    <dbReference type="NCBI Taxonomy" id="1628085"/>
    <lineage>
        <taxon>Bacteria</taxon>
        <taxon>Bacillati</taxon>
        <taxon>Bacillota</taxon>
        <taxon>Clostridia</taxon>
        <taxon>Eubacteriales</taxon>
        <taxon>Butyricicoccaceae</taxon>
        <taxon>Agathobaculum</taxon>
    </lineage>
</organism>
<evidence type="ECO:0000313" key="3">
    <source>
        <dbReference type="Proteomes" id="UP001298753"/>
    </source>
</evidence>
<sequence length="395" mass="43944">MNGAKHRFALGLTCFFLIGITVVYPFLLYTPNAFVTRWREWYIETAMGTMTHQWLATWFIPENIINEVMTKRYLMNQKQEGIVSNWDGAWEEKEEDTAETPKDKFYAMFSELDESEFERFLADNPEYLENGYDEINIDLIGEPSQTHYDTGLKTKQGDTVLAVNAAHGILIVEQTGEDTLGMEYAGKVALCKKPENIYVGTSEGLGDYGSFVSDMVRDYDAILGINASGFADFDGNGTGGTVYGFLKSQGEKYQDAVGNGWKIIGFDNEDHLQVGAFNDTSSLRDAVEFHPALIINGENLVAGTGLNEQQPRTAIGQAKDGTVIMMVVDGRQMHSFGISIERCGEIMEQYGAYQASMLDGGSSSVMVYRGREITSPTTLSQNEEGRYLPDAFLVK</sequence>
<dbReference type="PANTHER" id="PTHR40446:SF2">
    <property type="entry name" value="N-ACETYLGLUCOSAMINE-1-PHOSPHODIESTER ALPHA-N-ACETYLGLUCOSAMINIDASE"/>
    <property type="match status" value="1"/>
</dbReference>
<evidence type="ECO:0000259" key="1">
    <source>
        <dbReference type="Pfam" id="PF09992"/>
    </source>
</evidence>
<protein>
    <submittedName>
        <fullName evidence="2">Phosphodiester glycosidase family protein</fullName>
    </submittedName>
</protein>
<evidence type="ECO:0000313" key="2">
    <source>
        <dbReference type="EMBL" id="MCC2176540.1"/>
    </source>
</evidence>
<name>A0AAW4VUN7_9FIRM</name>
<dbReference type="PANTHER" id="PTHR40446">
    <property type="entry name" value="N-ACETYLGLUCOSAMINE-1-PHOSPHODIESTER ALPHA-N-ACETYLGLUCOSAMINIDASE"/>
    <property type="match status" value="1"/>
</dbReference>
<dbReference type="InterPro" id="IPR018711">
    <property type="entry name" value="NAGPA"/>
</dbReference>
<keyword evidence="2" id="KW-0326">Glycosidase</keyword>
<dbReference type="Pfam" id="PF09992">
    <property type="entry name" value="NAGPA"/>
    <property type="match status" value="1"/>
</dbReference>
<feature type="domain" description="Phosphodiester glycosidase" evidence="1">
    <location>
        <begin position="220"/>
        <end position="394"/>
    </location>
</feature>
<dbReference type="RefSeq" id="WP_227109258.1">
    <property type="nucleotide sequence ID" value="NZ_DBFBDK010000025.1"/>
</dbReference>
<comment type="caution">
    <text evidence="2">The sequence shown here is derived from an EMBL/GenBank/DDBJ whole genome shotgun (WGS) entry which is preliminary data.</text>
</comment>
<reference evidence="2 3" key="1">
    <citation type="submission" date="2021-10" db="EMBL/GenBank/DDBJ databases">
        <title>Anaerobic single-cell dispensing facilitates the cultivation of human gut bacteria.</title>
        <authorList>
            <person name="Afrizal A."/>
        </authorList>
    </citation>
    <scope>NUCLEOTIDE SEQUENCE [LARGE SCALE GENOMIC DNA]</scope>
    <source>
        <strain evidence="2 3">CLA-AA-H270</strain>
    </source>
</reference>
<gene>
    <name evidence="2" type="ORF">LKD22_05275</name>
</gene>